<dbReference type="PROSITE" id="PS51831">
    <property type="entry name" value="HD"/>
    <property type="match status" value="1"/>
</dbReference>
<keyword evidence="7" id="KW-1185">Reference proteome</keyword>
<dbReference type="InterPro" id="IPR052020">
    <property type="entry name" value="Cyclic_di-GMP/3'3'-cGAMP_PDE"/>
</dbReference>
<keyword evidence="1" id="KW-0597">Phosphoprotein</keyword>
<name>A0A7H0HH24_9BURK</name>
<keyword evidence="2" id="KW-0175">Coiled coil</keyword>
<dbReference type="SMART" id="SM00448">
    <property type="entry name" value="REC"/>
    <property type="match status" value="1"/>
</dbReference>
<dbReference type="PANTHER" id="PTHR45228">
    <property type="entry name" value="CYCLIC DI-GMP PHOSPHODIESTERASE TM_0186-RELATED"/>
    <property type="match status" value="1"/>
</dbReference>
<dbReference type="InterPro" id="IPR037522">
    <property type="entry name" value="HD_GYP_dom"/>
</dbReference>
<sequence length="435" mass="47367">MAVAEAVPAGVFPPPSARILCVDDEPHIAAALRRLLRGAGHAVRVAGSGEEALALLEAESADLVISDMRMPGMDGAQLLARVRDRWPAVARVLLTGYADLQSTIAAINAAHVYRYLTKPWDDQELLTVVQQISDYQTLQREKERLEALTRAQNQELAQLNATLEHKVLERTAELSEAHQKLKKSYVACIRMFSNLLEWRGGPLAGHSRRVADLTRRTAKVMGLSESDQQDAFVAALIHDIGHITLPDGMLARPVPRLSPEELGKYRQHTSQGEQLLLAIDDAHAVATLVRSHHEHFDGSGYPDGLSGEAIPIGARILAVADTYDDLQIGHLSSSPLSPADARTMIAHGRGKQFDPEVVDAFLQLLLKAAPMPEAPPIPTAPADLRPGMVLARDFQSSEGVVLLAAGHVLTAELIRRIQLREAREEAPLQLPIRAS</sequence>
<proteinExistence type="predicted"/>
<dbReference type="CDD" id="cd17569">
    <property type="entry name" value="REC_HupR-like"/>
    <property type="match status" value="1"/>
</dbReference>
<evidence type="ECO:0000259" key="5">
    <source>
        <dbReference type="PROSITE" id="PS51832"/>
    </source>
</evidence>
<dbReference type="InterPro" id="IPR006674">
    <property type="entry name" value="HD_domain"/>
</dbReference>
<reference evidence="6 7" key="1">
    <citation type="submission" date="2020-08" db="EMBL/GenBank/DDBJ databases">
        <title>Genome sequence of Acidovorax monticola KACC 19171T.</title>
        <authorList>
            <person name="Hyun D.-W."/>
            <person name="Bae J.-W."/>
        </authorList>
    </citation>
    <scope>NUCLEOTIDE SEQUENCE [LARGE SCALE GENOMIC DNA]</scope>
    <source>
        <strain evidence="6 7">KACC 19171</strain>
    </source>
</reference>
<feature type="coiled-coil region" evidence="2">
    <location>
        <begin position="128"/>
        <end position="162"/>
    </location>
</feature>
<dbReference type="InterPro" id="IPR001789">
    <property type="entry name" value="Sig_transdc_resp-reg_receiver"/>
</dbReference>
<evidence type="ECO:0000256" key="1">
    <source>
        <dbReference type="PROSITE-ProRule" id="PRU00169"/>
    </source>
</evidence>
<dbReference type="Gene3D" id="3.40.50.2300">
    <property type="match status" value="1"/>
</dbReference>
<feature type="domain" description="HD" evidence="4">
    <location>
        <begin position="203"/>
        <end position="326"/>
    </location>
</feature>
<feature type="domain" description="Response regulatory" evidence="3">
    <location>
        <begin position="18"/>
        <end position="133"/>
    </location>
</feature>
<evidence type="ECO:0000259" key="3">
    <source>
        <dbReference type="PROSITE" id="PS50110"/>
    </source>
</evidence>
<evidence type="ECO:0000256" key="2">
    <source>
        <dbReference type="SAM" id="Coils"/>
    </source>
</evidence>
<dbReference type="PROSITE" id="PS50110">
    <property type="entry name" value="RESPONSE_REGULATORY"/>
    <property type="match status" value="1"/>
</dbReference>
<evidence type="ECO:0000259" key="4">
    <source>
        <dbReference type="PROSITE" id="PS51831"/>
    </source>
</evidence>
<dbReference type="CDD" id="cd00077">
    <property type="entry name" value="HDc"/>
    <property type="match status" value="1"/>
</dbReference>
<dbReference type="Pfam" id="PF13487">
    <property type="entry name" value="HD_5"/>
    <property type="match status" value="1"/>
</dbReference>
<feature type="domain" description="HD-GYP" evidence="5">
    <location>
        <begin position="181"/>
        <end position="377"/>
    </location>
</feature>
<dbReference type="GO" id="GO:0008081">
    <property type="term" value="F:phosphoric diester hydrolase activity"/>
    <property type="evidence" value="ECO:0007669"/>
    <property type="project" value="UniProtKB-ARBA"/>
</dbReference>
<evidence type="ECO:0000313" key="7">
    <source>
        <dbReference type="Proteomes" id="UP000516057"/>
    </source>
</evidence>
<dbReference type="InterPro" id="IPR011006">
    <property type="entry name" value="CheY-like_superfamily"/>
</dbReference>
<dbReference type="Pfam" id="PF00072">
    <property type="entry name" value="Response_reg"/>
    <property type="match status" value="1"/>
</dbReference>
<dbReference type="Proteomes" id="UP000516057">
    <property type="component" value="Chromosome"/>
</dbReference>
<dbReference type="PROSITE" id="PS51832">
    <property type="entry name" value="HD_GYP"/>
    <property type="match status" value="1"/>
</dbReference>
<dbReference type="PANTHER" id="PTHR45228:SF8">
    <property type="entry name" value="TWO-COMPONENT RESPONSE REGULATOR-RELATED"/>
    <property type="match status" value="1"/>
</dbReference>
<dbReference type="GO" id="GO:0000160">
    <property type="term" value="P:phosphorelay signal transduction system"/>
    <property type="evidence" value="ECO:0007669"/>
    <property type="project" value="InterPro"/>
</dbReference>
<dbReference type="InterPro" id="IPR003607">
    <property type="entry name" value="HD/PDEase_dom"/>
</dbReference>
<dbReference type="KEGG" id="amon:H9L24_02305"/>
<gene>
    <name evidence="6" type="ORF">H9L24_02305</name>
</gene>
<dbReference type="SMART" id="SM00471">
    <property type="entry name" value="HDc"/>
    <property type="match status" value="1"/>
</dbReference>
<accession>A0A7H0HH24</accession>
<dbReference type="EMBL" id="CP060790">
    <property type="protein sequence ID" value="QNP59840.1"/>
    <property type="molecule type" value="Genomic_DNA"/>
</dbReference>
<organism evidence="6 7">
    <name type="scientific">Paenacidovorax monticola</name>
    <dbReference type="NCBI Taxonomy" id="1926868"/>
    <lineage>
        <taxon>Bacteria</taxon>
        <taxon>Pseudomonadati</taxon>
        <taxon>Pseudomonadota</taxon>
        <taxon>Betaproteobacteria</taxon>
        <taxon>Burkholderiales</taxon>
        <taxon>Comamonadaceae</taxon>
        <taxon>Paenacidovorax</taxon>
    </lineage>
</organism>
<dbReference type="Gene3D" id="1.10.3210.10">
    <property type="entry name" value="Hypothetical protein af1432"/>
    <property type="match status" value="1"/>
</dbReference>
<dbReference type="SUPFAM" id="SSF52172">
    <property type="entry name" value="CheY-like"/>
    <property type="match status" value="1"/>
</dbReference>
<protein>
    <submittedName>
        <fullName evidence="6">Response regulator</fullName>
    </submittedName>
</protein>
<dbReference type="SUPFAM" id="SSF109604">
    <property type="entry name" value="HD-domain/PDEase-like"/>
    <property type="match status" value="1"/>
</dbReference>
<dbReference type="AlphaFoldDB" id="A0A7H0HH24"/>
<evidence type="ECO:0000313" key="6">
    <source>
        <dbReference type="EMBL" id="QNP59840.1"/>
    </source>
</evidence>
<feature type="modified residue" description="4-aspartylphosphate" evidence="1">
    <location>
        <position position="67"/>
    </location>
</feature>